<dbReference type="PANTHER" id="PTHR43791">
    <property type="entry name" value="PERMEASE-RELATED"/>
    <property type="match status" value="1"/>
</dbReference>
<keyword evidence="4 7" id="KW-1133">Transmembrane helix</keyword>
<evidence type="ECO:0000256" key="7">
    <source>
        <dbReference type="SAM" id="Phobius"/>
    </source>
</evidence>
<gene>
    <name evidence="9" type="ORF">LTR05_004489</name>
</gene>
<feature type="transmembrane region" description="Helical" evidence="7">
    <location>
        <begin position="394"/>
        <end position="416"/>
    </location>
</feature>
<comment type="subcellular location">
    <subcellularLocation>
        <location evidence="1">Membrane</location>
        <topology evidence="1">Multi-pass membrane protein</topology>
    </subcellularLocation>
</comment>
<dbReference type="Proteomes" id="UP001309876">
    <property type="component" value="Unassembled WGS sequence"/>
</dbReference>
<evidence type="ECO:0000256" key="5">
    <source>
        <dbReference type="ARBA" id="ARBA00023136"/>
    </source>
</evidence>
<dbReference type="GO" id="GO:0022857">
    <property type="term" value="F:transmembrane transporter activity"/>
    <property type="evidence" value="ECO:0007669"/>
    <property type="project" value="InterPro"/>
</dbReference>
<feature type="transmembrane region" description="Helical" evidence="7">
    <location>
        <begin position="213"/>
        <end position="234"/>
    </location>
</feature>
<keyword evidence="2" id="KW-0813">Transport</keyword>
<keyword evidence="10" id="KW-1185">Reference proteome</keyword>
<feature type="transmembrane region" description="Helical" evidence="7">
    <location>
        <begin position="422"/>
        <end position="439"/>
    </location>
</feature>
<comment type="caution">
    <text evidence="9">The sequence shown here is derived from an EMBL/GenBank/DDBJ whole genome shotgun (WGS) entry which is preliminary data.</text>
</comment>
<evidence type="ECO:0000256" key="6">
    <source>
        <dbReference type="SAM" id="MobiDB-lite"/>
    </source>
</evidence>
<feature type="domain" description="Major facilitator superfamily (MFS) profile" evidence="8">
    <location>
        <begin position="84"/>
        <end position="506"/>
    </location>
</feature>
<dbReference type="PROSITE" id="PS50850">
    <property type="entry name" value="MFS"/>
    <property type="match status" value="1"/>
</dbReference>
<dbReference type="AlphaFoldDB" id="A0AAN7T0A7"/>
<dbReference type="PANTHER" id="PTHR43791:SF62">
    <property type="entry name" value="MAJOR FACILITATOR SUPERFAMILY (MFS) PROFILE DOMAIN-CONTAINING PROTEIN"/>
    <property type="match status" value="1"/>
</dbReference>
<accession>A0AAN7T0A7</accession>
<evidence type="ECO:0000256" key="4">
    <source>
        <dbReference type="ARBA" id="ARBA00022989"/>
    </source>
</evidence>
<reference evidence="9 10" key="1">
    <citation type="submission" date="2023-08" db="EMBL/GenBank/DDBJ databases">
        <title>Black Yeasts Isolated from many extreme environments.</title>
        <authorList>
            <person name="Coleine C."/>
            <person name="Stajich J.E."/>
            <person name="Selbmann L."/>
        </authorList>
    </citation>
    <scope>NUCLEOTIDE SEQUENCE [LARGE SCALE GENOMIC DNA]</scope>
    <source>
        <strain evidence="9 10">CCFEE 5910</strain>
    </source>
</reference>
<dbReference type="Gene3D" id="1.20.1250.20">
    <property type="entry name" value="MFS general substrate transporter like domains"/>
    <property type="match status" value="2"/>
</dbReference>
<protein>
    <recommendedName>
        <fullName evidence="8">Major facilitator superfamily (MFS) profile domain-containing protein</fullName>
    </recommendedName>
</protein>
<feature type="region of interest" description="Disordered" evidence="6">
    <location>
        <begin position="1"/>
        <end position="33"/>
    </location>
</feature>
<evidence type="ECO:0000313" key="9">
    <source>
        <dbReference type="EMBL" id="KAK5085209.1"/>
    </source>
</evidence>
<keyword evidence="3 7" id="KW-0812">Transmembrane</keyword>
<feature type="transmembrane region" description="Helical" evidence="7">
    <location>
        <begin position="175"/>
        <end position="201"/>
    </location>
</feature>
<dbReference type="InterPro" id="IPR011701">
    <property type="entry name" value="MFS"/>
</dbReference>
<feature type="transmembrane region" description="Helical" evidence="7">
    <location>
        <begin position="149"/>
        <end position="169"/>
    </location>
</feature>
<dbReference type="SUPFAM" id="SSF103473">
    <property type="entry name" value="MFS general substrate transporter"/>
    <property type="match status" value="1"/>
</dbReference>
<evidence type="ECO:0000259" key="8">
    <source>
        <dbReference type="PROSITE" id="PS50850"/>
    </source>
</evidence>
<feature type="transmembrane region" description="Helical" evidence="7">
    <location>
        <begin position="363"/>
        <end position="382"/>
    </location>
</feature>
<keyword evidence="5 7" id="KW-0472">Membrane</keyword>
<feature type="compositionally biased region" description="Polar residues" evidence="6">
    <location>
        <begin position="15"/>
        <end position="33"/>
    </location>
</feature>
<evidence type="ECO:0000256" key="1">
    <source>
        <dbReference type="ARBA" id="ARBA00004141"/>
    </source>
</evidence>
<feature type="transmembrane region" description="Helical" evidence="7">
    <location>
        <begin position="83"/>
        <end position="107"/>
    </location>
</feature>
<proteinExistence type="predicted"/>
<feature type="transmembrane region" description="Helical" evidence="7">
    <location>
        <begin position="335"/>
        <end position="351"/>
    </location>
</feature>
<feature type="transmembrane region" description="Helical" evidence="7">
    <location>
        <begin position="480"/>
        <end position="505"/>
    </location>
</feature>
<name>A0AAN7T0A7_9EURO</name>
<feature type="transmembrane region" description="Helical" evidence="7">
    <location>
        <begin position="119"/>
        <end position="137"/>
    </location>
</feature>
<evidence type="ECO:0000256" key="2">
    <source>
        <dbReference type="ARBA" id="ARBA00022448"/>
    </source>
</evidence>
<dbReference type="Pfam" id="PF07690">
    <property type="entry name" value="MFS_1"/>
    <property type="match status" value="1"/>
</dbReference>
<dbReference type="EMBL" id="JAVRRJ010000004">
    <property type="protein sequence ID" value="KAK5085209.1"/>
    <property type="molecule type" value="Genomic_DNA"/>
</dbReference>
<organism evidence="9 10">
    <name type="scientific">Lithohypha guttulata</name>
    <dbReference type="NCBI Taxonomy" id="1690604"/>
    <lineage>
        <taxon>Eukaryota</taxon>
        <taxon>Fungi</taxon>
        <taxon>Dikarya</taxon>
        <taxon>Ascomycota</taxon>
        <taxon>Pezizomycotina</taxon>
        <taxon>Eurotiomycetes</taxon>
        <taxon>Chaetothyriomycetidae</taxon>
        <taxon>Chaetothyriales</taxon>
        <taxon>Trichomeriaceae</taxon>
        <taxon>Lithohypha</taxon>
    </lineage>
</organism>
<dbReference type="InterPro" id="IPR020846">
    <property type="entry name" value="MFS_dom"/>
</dbReference>
<feature type="transmembrane region" description="Helical" evidence="7">
    <location>
        <begin position="451"/>
        <end position="468"/>
    </location>
</feature>
<evidence type="ECO:0000256" key="3">
    <source>
        <dbReference type="ARBA" id="ARBA00022692"/>
    </source>
</evidence>
<dbReference type="GO" id="GO:0016020">
    <property type="term" value="C:membrane"/>
    <property type="evidence" value="ECO:0007669"/>
    <property type="project" value="UniProtKB-SubCell"/>
</dbReference>
<sequence>MAVGNAFNEKDEATTLVQQHKPSHASSASNQRLNSSFSSLAPLYVDVTAVPPCPGNDESEDGNDDARERAQVDKKLVRKLDMCLLPVLIVMCAFSIVDKSGISVALIDNLKHDVHITQTQFNIGIGLFNLGTLLFQLPSNLLITRVRPSVYLSFCCLAWSLVSACHAIIHNYPSYILVRVFLGIAEAPFFVGAVHVMSSWYTRRELALRNSCILGAIILTLTFISPLSGGILQALGGKNGWAGWRWLYLLYGVCGFAPAIAGFCLLPDYPGSKGRRWWLTEQEQVVAQRRIKEDRVNEREVERNKLATGLVDALKDKRTWIFVIMLMARKSLEGLYIYLTPITLAITKQLFPNSFIDMKTLSLIIGSPPALLAAILALLFAYTSDRYSERTFHLAVPLVFALIGTITSAASLNPVARYVSSYLYLAGHVAGTALFWSWVPGVIQETPEKKACGIAIVNVLGGLGGLWSPFLFRERDMPRYLLAFAVISGFIVVDIACCFVMRSVLKKQNQRLKDKAQESSTEEKVYVL</sequence>
<feature type="transmembrane region" description="Helical" evidence="7">
    <location>
        <begin position="246"/>
        <end position="266"/>
    </location>
</feature>
<evidence type="ECO:0000313" key="10">
    <source>
        <dbReference type="Proteomes" id="UP001309876"/>
    </source>
</evidence>
<dbReference type="InterPro" id="IPR036259">
    <property type="entry name" value="MFS_trans_sf"/>
</dbReference>